<proteinExistence type="predicted"/>
<sequence>MEQLIQFNHDFIIGQIPVHEQYWDHGISQKNDVVTDLTERHMATSAACLSIAKQIVVAHRMMTITIPRNGDLFLGIQHHPVIRQVNFVINNYTEEITIEGQLVTYANGSSLWLLSSIPILLSTIDDYAHVNLSAQIEVNQQYNLQRANQDCFKAYYGYLHPDLMQQMANRAIYQYPLNNPCQQLVSVCGIFSVREIKAESK</sequence>
<evidence type="ECO:0000313" key="1">
    <source>
        <dbReference type="EMBL" id="QHS92351.1"/>
    </source>
</evidence>
<name>A0A6C0BKS2_9ZZZZ</name>
<accession>A0A6C0BKS2</accession>
<organism evidence="1">
    <name type="scientific">viral metagenome</name>
    <dbReference type="NCBI Taxonomy" id="1070528"/>
    <lineage>
        <taxon>unclassified sequences</taxon>
        <taxon>metagenomes</taxon>
        <taxon>organismal metagenomes</taxon>
    </lineage>
</organism>
<dbReference type="EMBL" id="MN739178">
    <property type="protein sequence ID" value="QHS92351.1"/>
    <property type="molecule type" value="Genomic_DNA"/>
</dbReference>
<reference evidence="1" key="1">
    <citation type="journal article" date="2020" name="Nature">
        <title>Giant virus diversity and host interactions through global metagenomics.</title>
        <authorList>
            <person name="Schulz F."/>
            <person name="Roux S."/>
            <person name="Paez-Espino D."/>
            <person name="Jungbluth S."/>
            <person name="Walsh D.A."/>
            <person name="Denef V.J."/>
            <person name="McMahon K.D."/>
            <person name="Konstantinidis K.T."/>
            <person name="Eloe-Fadrosh E.A."/>
            <person name="Kyrpides N.C."/>
            <person name="Woyke T."/>
        </authorList>
    </citation>
    <scope>NUCLEOTIDE SEQUENCE</scope>
    <source>
        <strain evidence="1">GVMAG-M-3300014204-73</strain>
    </source>
</reference>
<protein>
    <submittedName>
        <fullName evidence="1">Uncharacterized protein</fullName>
    </submittedName>
</protein>
<dbReference type="AlphaFoldDB" id="A0A6C0BKS2"/>